<reference evidence="2" key="1">
    <citation type="submission" date="2018-02" db="EMBL/GenBank/DDBJ databases">
        <title>Rhizophora mucronata_Transcriptome.</title>
        <authorList>
            <person name="Meera S.P."/>
            <person name="Sreeshan A."/>
            <person name="Augustine A."/>
        </authorList>
    </citation>
    <scope>NUCLEOTIDE SEQUENCE</scope>
    <source>
        <tissue evidence="2">Leaf</tissue>
    </source>
</reference>
<accession>A0A2P2JM63</accession>
<evidence type="ECO:0000313" key="2">
    <source>
        <dbReference type="EMBL" id="MBW94555.1"/>
    </source>
</evidence>
<dbReference type="PANTHER" id="PTHR34199:SF2">
    <property type="entry name" value="NUMOD3 MOTIF FAMILY PROTEIN, EXPRESSED"/>
    <property type="match status" value="1"/>
</dbReference>
<dbReference type="InterPro" id="IPR003611">
    <property type="entry name" value="NUMOD3"/>
</dbReference>
<proteinExistence type="predicted"/>
<dbReference type="Pfam" id="PF07460">
    <property type="entry name" value="NUMOD3"/>
    <property type="match status" value="1"/>
</dbReference>
<sequence>MPFLADAATAQASLQNHLGPRRAQSFIPRKVVTAPFTFCDDKNPRLPLRRSASLPGRSNARDSLRIHISAVATLEPKCLPHKEDGNNIFQNPLLDVNSHFSPAWVESSNLDWADLDDGEKLRRGRISKGNKGNIPWNKGRKHSAETLQRIRERTKLAMQNPKVMSCKSILCVPLA</sequence>
<dbReference type="PANTHER" id="PTHR34199">
    <property type="entry name" value="NUMOD3 MOTIF FAMILY PROTEIN, EXPRESSED"/>
    <property type="match status" value="1"/>
</dbReference>
<protein>
    <recommendedName>
        <fullName evidence="1">Nuclease associated modular domain-containing protein</fullName>
    </recommendedName>
</protein>
<name>A0A2P2JM63_RHIMU</name>
<evidence type="ECO:0000259" key="1">
    <source>
        <dbReference type="Pfam" id="PF07460"/>
    </source>
</evidence>
<dbReference type="EMBL" id="GGEC01014072">
    <property type="protein sequence ID" value="MBW94555.1"/>
    <property type="molecule type" value="Transcribed_RNA"/>
</dbReference>
<dbReference type="GO" id="GO:0003677">
    <property type="term" value="F:DNA binding"/>
    <property type="evidence" value="ECO:0007669"/>
    <property type="project" value="InterPro"/>
</dbReference>
<dbReference type="AlphaFoldDB" id="A0A2P2JM63"/>
<organism evidence="2">
    <name type="scientific">Rhizophora mucronata</name>
    <name type="common">Asiatic mangrove</name>
    <dbReference type="NCBI Taxonomy" id="61149"/>
    <lineage>
        <taxon>Eukaryota</taxon>
        <taxon>Viridiplantae</taxon>
        <taxon>Streptophyta</taxon>
        <taxon>Embryophyta</taxon>
        <taxon>Tracheophyta</taxon>
        <taxon>Spermatophyta</taxon>
        <taxon>Magnoliopsida</taxon>
        <taxon>eudicotyledons</taxon>
        <taxon>Gunneridae</taxon>
        <taxon>Pentapetalae</taxon>
        <taxon>rosids</taxon>
        <taxon>fabids</taxon>
        <taxon>Malpighiales</taxon>
        <taxon>Rhizophoraceae</taxon>
        <taxon>Rhizophora</taxon>
    </lineage>
</organism>
<feature type="domain" description="Nuclease associated modular" evidence="1">
    <location>
        <begin position="125"/>
        <end position="151"/>
    </location>
</feature>